<organism evidence="2 3">
    <name type="scientific">Scyliorhinus torazame</name>
    <name type="common">Cloudy catshark</name>
    <name type="synonym">Catulus torazame</name>
    <dbReference type="NCBI Taxonomy" id="75743"/>
    <lineage>
        <taxon>Eukaryota</taxon>
        <taxon>Metazoa</taxon>
        <taxon>Chordata</taxon>
        <taxon>Craniata</taxon>
        <taxon>Vertebrata</taxon>
        <taxon>Chondrichthyes</taxon>
        <taxon>Elasmobranchii</taxon>
        <taxon>Galeomorphii</taxon>
        <taxon>Galeoidea</taxon>
        <taxon>Carcharhiniformes</taxon>
        <taxon>Scyliorhinidae</taxon>
        <taxon>Scyliorhinus</taxon>
    </lineage>
</organism>
<comment type="caution">
    <text evidence="2">The sequence shown here is derived from an EMBL/GenBank/DDBJ whole genome shotgun (WGS) entry which is preliminary data.</text>
</comment>
<evidence type="ECO:0000256" key="1">
    <source>
        <dbReference type="SAM" id="Phobius"/>
    </source>
</evidence>
<keyword evidence="1" id="KW-1133">Transmembrane helix</keyword>
<gene>
    <name evidence="2" type="ORF">scyTo_0012534</name>
</gene>
<feature type="transmembrane region" description="Helical" evidence="1">
    <location>
        <begin position="42"/>
        <end position="66"/>
    </location>
</feature>
<accession>A0A401PA89</accession>
<dbReference type="Proteomes" id="UP000288216">
    <property type="component" value="Unassembled WGS sequence"/>
</dbReference>
<name>A0A401PA89_SCYTO</name>
<sequence length="75" mass="8743">MSVIYDLFLKTNVVLNVRSIVRWSEFLWECERKVPEVFAHTLISPISLAFHVSVLICFVAITVLLCQWKCQYPAK</sequence>
<evidence type="ECO:0000313" key="3">
    <source>
        <dbReference type="Proteomes" id="UP000288216"/>
    </source>
</evidence>
<protein>
    <submittedName>
        <fullName evidence="2">Uncharacterized protein</fullName>
    </submittedName>
</protein>
<dbReference type="EMBL" id="BFAA01006075">
    <property type="protein sequence ID" value="GCB70012.1"/>
    <property type="molecule type" value="Genomic_DNA"/>
</dbReference>
<keyword evidence="1" id="KW-0812">Transmembrane</keyword>
<reference evidence="2 3" key="1">
    <citation type="journal article" date="2018" name="Nat. Ecol. Evol.">
        <title>Shark genomes provide insights into elasmobranch evolution and the origin of vertebrates.</title>
        <authorList>
            <person name="Hara Y"/>
            <person name="Yamaguchi K"/>
            <person name="Onimaru K"/>
            <person name="Kadota M"/>
            <person name="Koyanagi M"/>
            <person name="Keeley SD"/>
            <person name="Tatsumi K"/>
            <person name="Tanaka K"/>
            <person name="Motone F"/>
            <person name="Kageyama Y"/>
            <person name="Nozu R"/>
            <person name="Adachi N"/>
            <person name="Nishimura O"/>
            <person name="Nakagawa R"/>
            <person name="Tanegashima C"/>
            <person name="Kiyatake I"/>
            <person name="Matsumoto R"/>
            <person name="Murakumo K"/>
            <person name="Nishida K"/>
            <person name="Terakita A"/>
            <person name="Kuratani S"/>
            <person name="Sato K"/>
            <person name="Hyodo S Kuraku.S."/>
        </authorList>
    </citation>
    <scope>NUCLEOTIDE SEQUENCE [LARGE SCALE GENOMIC DNA]</scope>
</reference>
<keyword evidence="1" id="KW-0472">Membrane</keyword>
<keyword evidence="3" id="KW-1185">Reference proteome</keyword>
<evidence type="ECO:0000313" key="2">
    <source>
        <dbReference type="EMBL" id="GCB70012.1"/>
    </source>
</evidence>
<proteinExistence type="predicted"/>
<dbReference type="AlphaFoldDB" id="A0A401PA89"/>